<feature type="domain" description="Glycosyltransferase 2-like" evidence="4">
    <location>
        <begin position="11"/>
        <end position="176"/>
    </location>
</feature>
<dbReference type="InterPro" id="IPR029044">
    <property type="entry name" value="Nucleotide-diphossugar_trans"/>
</dbReference>
<sequence length="289" mass="31321">MTPHSPSATLVLLPTYNEIDNLARVMDRIRSAVPDADVLVLDDDSPDGTGKLADELAAEDAAIKVLHRTSKDGLGAAYLAGFEWGLEHGYEFLVEIDADGSHPPEVLPSMLAQAADGADLVIGSRYVPGGAVVNWPVHRQLLSRLGNQYVRLLLGMPVRDATAGYRVYRADALRTLGLDTVQSQGYCFQTDLTWRAARAELQIRELPITFTEREYGDSKMSGDVVRESMRSITGWGSNTGWRSCAPSRAADHTAARTKKPRCAVEAHRGFPVQMGSGAALSRFLAARGA</sequence>
<dbReference type="Proteomes" id="UP001596356">
    <property type="component" value="Unassembled WGS sequence"/>
</dbReference>
<dbReference type="InterPro" id="IPR001173">
    <property type="entry name" value="Glyco_trans_2-like"/>
</dbReference>
<evidence type="ECO:0000256" key="1">
    <source>
        <dbReference type="ARBA" id="ARBA00006739"/>
    </source>
</evidence>
<gene>
    <name evidence="5" type="ORF">ACFQBT_08085</name>
</gene>
<name>A0ABW2ASE0_9MICO</name>
<evidence type="ECO:0000259" key="4">
    <source>
        <dbReference type="Pfam" id="PF00535"/>
    </source>
</evidence>
<proteinExistence type="inferred from homology"/>
<accession>A0ABW2ASE0</accession>
<dbReference type="InterPro" id="IPR039528">
    <property type="entry name" value="DPM1-like"/>
</dbReference>
<dbReference type="EMBL" id="JBHSWJ010000002">
    <property type="protein sequence ID" value="MFC6713788.1"/>
    <property type="molecule type" value="Genomic_DNA"/>
</dbReference>
<keyword evidence="2" id="KW-0328">Glycosyltransferase</keyword>
<evidence type="ECO:0000256" key="3">
    <source>
        <dbReference type="ARBA" id="ARBA00022679"/>
    </source>
</evidence>
<dbReference type="SUPFAM" id="SSF53448">
    <property type="entry name" value="Nucleotide-diphospho-sugar transferases"/>
    <property type="match status" value="1"/>
</dbReference>
<evidence type="ECO:0000256" key="2">
    <source>
        <dbReference type="ARBA" id="ARBA00022676"/>
    </source>
</evidence>
<organism evidence="5 6">
    <name type="scientific">Branchiibius cervicis</name>
    <dbReference type="NCBI Taxonomy" id="908252"/>
    <lineage>
        <taxon>Bacteria</taxon>
        <taxon>Bacillati</taxon>
        <taxon>Actinomycetota</taxon>
        <taxon>Actinomycetes</taxon>
        <taxon>Micrococcales</taxon>
        <taxon>Dermacoccaceae</taxon>
        <taxon>Branchiibius</taxon>
    </lineage>
</organism>
<keyword evidence="3" id="KW-0808">Transferase</keyword>
<dbReference type="PANTHER" id="PTHR43398:SF1">
    <property type="entry name" value="DOLICHOL-PHOSPHATE MANNOSYLTRANSFERASE SUBUNIT 1"/>
    <property type="match status" value="1"/>
</dbReference>
<comment type="similarity">
    <text evidence="1">Belongs to the glycosyltransferase 2 family.</text>
</comment>
<dbReference type="RefSeq" id="WP_377821811.1">
    <property type="nucleotide sequence ID" value="NZ_JBHSWJ010000002.1"/>
</dbReference>
<dbReference type="Gene3D" id="3.90.550.10">
    <property type="entry name" value="Spore Coat Polysaccharide Biosynthesis Protein SpsA, Chain A"/>
    <property type="match status" value="1"/>
</dbReference>
<dbReference type="Pfam" id="PF00535">
    <property type="entry name" value="Glycos_transf_2"/>
    <property type="match status" value="1"/>
</dbReference>
<reference evidence="6" key="1">
    <citation type="journal article" date="2019" name="Int. J. Syst. Evol. Microbiol.">
        <title>The Global Catalogue of Microorganisms (GCM) 10K type strain sequencing project: providing services to taxonomists for standard genome sequencing and annotation.</title>
        <authorList>
            <consortium name="The Broad Institute Genomics Platform"/>
            <consortium name="The Broad Institute Genome Sequencing Center for Infectious Disease"/>
            <person name="Wu L."/>
            <person name="Ma J."/>
        </authorList>
    </citation>
    <scope>NUCLEOTIDE SEQUENCE [LARGE SCALE GENOMIC DNA]</scope>
    <source>
        <strain evidence="6">NBRC 106593</strain>
    </source>
</reference>
<keyword evidence="6" id="KW-1185">Reference proteome</keyword>
<protein>
    <submittedName>
        <fullName evidence="5">Polyprenol monophosphomannose synthase</fullName>
    </submittedName>
</protein>
<dbReference type="PANTHER" id="PTHR43398">
    <property type="entry name" value="DOLICHOL-PHOSPHATE MANNOSYLTRANSFERASE SUBUNIT 1"/>
    <property type="match status" value="1"/>
</dbReference>
<evidence type="ECO:0000313" key="5">
    <source>
        <dbReference type="EMBL" id="MFC6713788.1"/>
    </source>
</evidence>
<dbReference type="CDD" id="cd06442">
    <property type="entry name" value="DPM1_like"/>
    <property type="match status" value="1"/>
</dbReference>
<comment type="caution">
    <text evidence="5">The sequence shown here is derived from an EMBL/GenBank/DDBJ whole genome shotgun (WGS) entry which is preliminary data.</text>
</comment>
<evidence type="ECO:0000313" key="6">
    <source>
        <dbReference type="Proteomes" id="UP001596356"/>
    </source>
</evidence>